<organism evidence="2 3">
    <name type="scientific">Dyella lutea</name>
    <dbReference type="NCBI Taxonomy" id="2950441"/>
    <lineage>
        <taxon>Bacteria</taxon>
        <taxon>Pseudomonadati</taxon>
        <taxon>Pseudomonadota</taxon>
        <taxon>Gammaproteobacteria</taxon>
        <taxon>Lysobacterales</taxon>
        <taxon>Rhodanobacteraceae</taxon>
        <taxon>Dyella</taxon>
    </lineage>
</organism>
<evidence type="ECO:0000313" key="3">
    <source>
        <dbReference type="Proteomes" id="UP001204615"/>
    </source>
</evidence>
<dbReference type="Proteomes" id="UP001204615">
    <property type="component" value="Unassembled WGS sequence"/>
</dbReference>
<protein>
    <submittedName>
        <fullName evidence="2">Uncharacterized protein</fullName>
    </submittedName>
</protein>
<gene>
    <name evidence="2" type="ORF">NC595_14255</name>
</gene>
<keyword evidence="3" id="KW-1185">Reference proteome</keyword>
<feature type="region of interest" description="Disordered" evidence="1">
    <location>
        <begin position="39"/>
        <end position="91"/>
    </location>
</feature>
<accession>A0ABT1FCV2</accession>
<proteinExistence type="predicted"/>
<evidence type="ECO:0000313" key="2">
    <source>
        <dbReference type="EMBL" id="MCP1375209.1"/>
    </source>
</evidence>
<comment type="caution">
    <text evidence="2">The sequence shown here is derived from an EMBL/GenBank/DDBJ whole genome shotgun (WGS) entry which is preliminary data.</text>
</comment>
<sequence length="91" mass="9874">MSKTIELLERIGQDASLRHAPQEHLAQVLDELNASEGLKAAAASGDNSRLGDELGHKHRPMQANHNPNNGGCDPDEDDTDEKPKRDGDHAD</sequence>
<evidence type="ECO:0000256" key="1">
    <source>
        <dbReference type="SAM" id="MobiDB-lite"/>
    </source>
</evidence>
<reference evidence="2 3" key="1">
    <citation type="submission" date="2022-06" db="EMBL/GenBank/DDBJ databases">
        <title>Dyella sp. Sa strain:Sa Genome sequencing.</title>
        <authorList>
            <person name="Park S."/>
        </authorList>
    </citation>
    <scope>NUCLEOTIDE SEQUENCE [LARGE SCALE GENOMIC DNA]</scope>
    <source>
        <strain evidence="2 3">Sa</strain>
    </source>
</reference>
<name>A0ABT1FCV2_9GAMM</name>
<dbReference type="EMBL" id="JAMZEK010000003">
    <property type="protein sequence ID" value="MCP1375209.1"/>
    <property type="molecule type" value="Genomic_DNA"/>
</dbReference>
<feature type="compositionally biased region" description="Basic and acidic residues" evidence="1">
    <location>
        <begin position="81"/>
        <end position="91"/>
    </location>
</feature>
<dbReference type="RefSeq" id="WP_253567513.1">
    <property type="nucleotide sequence ID" value="NZ_JAMZEK010000003.1"/>
</dbReference>